<sequence length="190" mass="21459">MVIRTLCHRANTIVSDPQDLETEKSHLTQALKTCGYPQWAINKATCPKPSNTKPSAGSPRVYLQACPDGWTRNKQSCYLLVDTPKTWQDARDACHQLQADLASLTTADEQTYMAAQVDDTYWFGLSDIVAEDDWQWEDGTNYDPTVTNWNSNEPNNMNDEDCAEIGSHAWGWNDQACTDRNGYICEIQTD</sequence>
<dbReference type="InterPro" id="IPR016186">
    <property type="entry name" value="C-type_lectin-like/link_sf"/>
</dbReference>
<dbReference type="InterPro" id="IPR033989">
    <property type="entry name" value="CD209-like_CTLD"/>
</dbReference>
<dbReference type="OrthoDB" id="8950604at2759"/>
<accession>A0A6P4XJT5</accession>
<dbReference type="InterPro" id="IPR001304">
    <property type="entry name" value="C-type_lectin-like"/>
</dbReference>
<dbReference type="AlphaFoldDB" id="A0A6P4XJT5"/>
<keyword evidence="1" id="KW-0430">Lectin</keyword>
<dbReference type="InterPro" id="IPR016187">
    <property type="entry name" value="CTDL_fold"/>
</dbReference>
<dbReference type="PANTHER" id="PTHR22803">
    <property type="entry name" value="MANNOSE, PHOSPHOLIPASE, LECTIN RECEPTOR RELATED"/>
    <property type="match status" value="1"/>
</dbReference>
<protein>
    <submittedName>
        <fullName evidence="5">C-type lectin domain family 4 member M-like</fullName>
    </submittedName>
</protein>
<evidence type="ECO:0000313" key="4">
    <source>
        <dbReference type="Proteomes" id="UP000515135"/>
    </source>
</evidence>
<dbReference type="InterPro" id="IPR018378">
    <property type="entry name" value="C-type_lectin_CS"/>
</dbReference>
<dbReference type="GeneID" id="109464292"/>
<name>A0A6P4XJT5_BRABE</name>
<dbReference type="KEGG" id="bbel:109464292"/>
<dbReference type="InterPro" id="IPR058912">
    <property type="entry name" value="HTH_animal"/>
</dbReference>
<evidence type="ECO:0000256" key="2">
    <source>
        <dbReference type="ARBA" id="ARBA00023157"/>
    </source>
</evidence>
<reference evidence="5" key="1">
    <citation type="submission" date="2025-08" db="UniProtKB">
        <authorList>
            <consortium name="RefSeq"/>
        </authorList>
    </citation>
    <scope>IDENTIFICATION</scope>
    <source>
        <tissue evidence="5">Gonad</tissue>
    </source>
</reference>
<dbReference type="Pfam" id="PF00059">
    <property type="entry name" value="Lectin_C"/>
    <property type="match status" value="1"/>
</dbReference>
<evidence type="ECO:0000259" key="3">
    <source>
        <dbReference type="PROSITE" id="PS50041"/>
    </source>
</evidence>
<dbReference type="SUPFAM" id="SSF56436">
    <property type="entry name" value="C-type lectin-like"/>
    <property type="match status" value="1"/>
</dbReference>
<feature type="domain" description="C-type lectin" evidence="3">
    <location>
        <begin position="73"/>
        <end position="186"/>
    </location>
</feature>
<dbReference type="Proteomes" id="UP000515135">
    <property type="component" value="Unplaced"/>
</dbReference>
<evidence type="ECO:0000313" key="5">
    <source>
        <dbReference type="RefSeq" id="XP_019616805.1"/>
    </source>
</evidence>
<keyword evidence="4" id="KW-1185">Reference proteome</keyword>
<dbReference type="PROSITE" id="PS50041">
    <property type="entry name" value="C_TYPE_LECTIN_2"/>
    <property type="match status" value="1"/>
</dbReference>
<dbReference type="PROSITE" id="PS00615">
    <property type="entry name" value="C_TYPE_LECTIN_1"/>
    <property type="match status" value="1"/>
</dbReference>
<evidence type="ECO:0000256" key="1">
    <source>
        <dbReference type="ARBA" id="ARBA00022734"/>
    </source>
</evidence>
<dbReference type="Gene3D" id="3.10.100.10">
    <property type="entry name" value="Mannose-Binding Protein A, subunit A"/>
    <property type="match status" value="1"/>
</dbReference>
<dbReference type="SMART" id="SM00034">
    <property type="entry name" value="CLECT"/>
    <property type="match status" value="1"/>
</dbReference>
<dbReference type="CDD" id="cd03590">
    <property type="entry name" value="CLECT_DC-SIGN_like"/>
    <property type="match status" value="1"/>
</dbReference>
<keyword evidence="2" id="KW-1015">Disulfide bond</keyword>
<dbReference type="Pfam" id="PF26215">
    <property type="entry name" value="HTH_animal"/>
    <property type="match status" value="1"/>
</dbReference>
<organism evidence="4 5">
    <name type="scientific">Branchiostoma belcheri</name>
    <name type="common">Amphioxus</name>
    <dbReference type="NCBI Taxonomy" id="7741"/>
    <lineage>
        <taxon>Eukaryota</taxon>
        <taxon>Metazoa</taxon>
        <taxon>Chordata</taxon>
        <taxon>Cephalochordata</taxon>
        <taxon>Leptocardii</taxon>
        <taxon>Amphioxiformes</taxon>
        <taxon>Branchiostomatidae</taxon>
        <taxon>Branchiostoma</taxon>
    </lineage>
</organism>
<dbReference type="InterPro" id="IPR050111">
    <property type="entry name" value="C-type_lectin/snaclec_domain"/>
</dbReference>
<gene>
    <name evidence="5" type="primary">LOC109464292</name>
</gene>
<dbReference type="RefSeq" id="XP_019616805.1">
    <property type="nucleotide sequence ID" value="XM_019761246.1"/>
</dbReference>
<dbReference type="GO" id="GO:0030246">
    <property type="term" value="F:carbohydrate binding"/>
    <property type="evidence" value="ECO:0007669"/>
    <property type="project" value="UniProtKB-KW"/>
</dbReference>
<proteinExistence type="predicted"/>